<dbReference type="EMBL" id="JABXBU010002231">
    <property type="protein sequence ID" value="KAF8764861.1"/>
    <property type="molecule type" value="Genomic_DNA"/>
</dbReference>
<organism evidence="1 2">
    <name type="scientific">Argiope bruennichi</name>
    <name type="common">Wasp spider</name>
    <name type="synonym">Aranea bruennichi</name>
    <dbReference type="NCBI Taxonomy" id="94029"/>
    <lineage>
        <taxon>Eukaryota</taxon>
        <taxon>Metazoa</taxon>
        <taxon>Ecdysozoa</taxon>
        <taxon>Arthropoda</taxon>
        <taxon>Chelicerata</taxon>
        <taxon>Arachnida</taxon>
        <taxon>Araneae</taxon>
        <taxon>Araneomorphae</taxon>
        <taxon>Entelegynae</taxon>
        <taxon>Araneoidea</taxon>
        <taxon>Araneidae</taxon>
        <taxon>Argiope</taxon>
    </lineage>
</organism>
<name>A0A8T0E4R2_ARGBR</name>
<evidence type="ECO:0000313" key="1">
    <source>
        <dbReference type="EMBL" id="KAF8764861.1"/>
    </source>
</evidence>
<sequence length="268" mass="28524">MLSPATTAWCLGFAHVALRVGVLSRQRAGSELVRGRASVPAGESDGYAFFVSISVSDGALPACRWFARLPSLRGGGCGVWSLRVRGVVVVRGGPQSYRARIWLCSDFGKDQRVEGASAACGCLLGARRVGCALLSGHPTRGLRWMLVQCYEFGMDEWLRDCVRPPAQPRRFVSLGSLWGRCVSAVALRLALVPIGAGPGRLVLGSLLSAPSVFSLCARSSLVWGRVGYRANSAASCSLRRCFGGGVAFRLVSRCCFGGLSGDAEYFLV</sequence>
<comment type="caution">
    <text evidence="1">The sequence shown here is derived from an EMBL/GenBank/DDBJ whole genome shotgun (WGS) entry which is preliminary data.</text>
</comment>
<accession>A0A8T0E4R2</accession>
<keyword evidence="2" id="KW-1185">Reference proteome</keyword>
<reference evidence="1" key="1">
    <citation type="journal article" date="2020" name="bioRxiv">
        <title>Chromosome-level reference genome of the European wasp spider Argiope bruennichi: a resource for studies on range expansion and evolutionary adaptation.</title>
        <authorList>
            <person name="Sheffer M.M."/>
            <person name="Hoppe A."/>
            <person name="Krehenwinkel H."/>
            <person name="Uhl G."/>
            <person name="Kuss A.W."/>
            <person name="Jensen L."/>
            <person name="Jensen C."/>
            <person name="Gillespie R.G."/>
            <person name="Hoff K.J."/>
            <person name="Prost S."/>
        </authorList>
    </citation>
    <scope>NUCLEOTIDE SEQUENCE</scope>
</reference>
<proteinExistence type="predicted"/>
<dbReference type="Proteomes" id="UP000807504">
    <property type="component" value="Unassembled WGS sequence"/>
</dbReference>
<protein>
    <submittedName>
        <fullName evidence="1">Uncharacterized protein</fullName>
    </submittedName>
</protein>
<evidence type="ECO:0000313" key="2">
    <source>
        <dbReference type="Proteomes" id="UP000807504"/>
    </source>
</evidence>
<dbReference type="AlphaFoldDB" id="A0A8T0E4R2"/>
<gene>
    <name evidence="1" type="ORF">HNY73_022901</name>
</gene>
<reference evidence="1" key="2">
    <citation type="submission" date="2020-06" db="EMBL/GenBank/DDBJ databases">
        <authorList>
            <person name="Sheffer M."/>
        </authorList>
    </citation>
    <scope>NUCLEOTIDE SEQUENCE</scope>
</reference>